<dbReference type="OrthoDB" id="365988at2759"/>
<dbReference type="RefSeq" id="XP_012647708.1">
    <property type="nucleotide sequence ID" value="XM_012792254.1"/>
</dbReference>
<proteinExistence type="predicted"/>
<dbReference type="Proteomes" id="UP000002899">
    <property type="component" value="Chromosome I"/>
</dbReference>
<evidence type="ECO:0000313" key="2">
    <source>
        <dbReference type="EMBL" id="CCF73099.1"/>
    </source>
</evidence>
<reference evidence="2 3" key="3">
    <citation type="journal article" date="2016" name="Sci. Rep.">
        <title>Genome-wide diversity and gene expression profiling of Babesia microti isolates identify polymorphic genes that mediate host-pathogen interactions.</title>
        <authorList>
            <person name="Silva J.C."/>
            <person name="Cornillot E."/>
            <person name="McCracken C."/>
            <person name="Usmani-Brown S."/>
            <person name="Dwivedi A."/>
            <person name="Ifeonu O.O."/>
            <person name="Crabtree J."/>
            <person name="Gotia H.T."/>
            <person name="Virji A.Z."/>
            <person name="Reynes C."/>
            <person name="Colinge J."/>
            <person name="Kumar V."/>
            <person name="Lawres L."/>
            <person name="Pazzi J.E."/>
            <person name="Pablo J.V."/>
            <person name="Hung C."/>
            <person name="Brancato J."/>
            <person name="Kumari P."/>
            <person name="Orvis J."/>
            <person name="Tretina K."/>
            <person name="Chibucos M."/>
            <person name="Ott S."/>
            <person name="Sadzewicz L."/>
            <person name="Sengamalay N."/>
            <person name="Shetty A.C."/>
            <person name="Su Q."/>
            <person name="Tallon L."/>
            <person name="Fraser C.M."/>
            <person name="Frutos R."/>
            <person name="Molina D.M."/>
            <person name="Krause P.J."/>
            <person name="Ben Mamoun C."/>
        </authorList>
    </citation>
    <scope>NUCLEOTIDE SEQUENCE [LARGE SCALE GENOMIC DNA]</scope>
    <source>
        <strain evidence="2 3">RI</strain>
    </source>
</reference>
<dbReference type="KEGG" id="bmic:BMR1_01G03220"/>
<name>I7J902_BABMR</name>
<dbReference type="AlphaFoldDB" id="I7J902"/>
<keyword evidence="1" id="KW-1133">Transmembrane helix</keyword>
<dbReference type="EMBL" id="FO082871">
    <property type="protein sequence ID" value="CCF73099.1"/>
    <property type="molecule type" value="Genomic_DNA"/>
</dbReference>
<evidence type="ECO:0000256" key="1">
    <source>
        <dbReference type="SAM" id="Phobius"/>
    </source>
</evidence>
<keyword evidence="1" id="KW-0812">Transmembrane</keyword>
<feature type="transmembrane region" description="Helical" evidence="1">
    <location>
        <begin position="241"/>
        <end position="263"/>
    </location>
</feature>
<reference evidence="2 3" key="1">
    <citation type="journal article" date="2012" name="Nucleic Acids Res.">
        <title>Sequencing of the smallest Apicomplexan genome from the human pathogen Babesia microti.</title>
        <authorList>
            <person name="Cornillot E."/>
            <person name="Hadj-Kaddour K."/>
            <person name="Dassouli A."/>
            <person name="Noel B."/>
            <person name="Ranwez V."/>
            <person name="Vacherie B."/>
            <person name="Augagneur Y."/>
            <person name="Bres V."/>
            <person name="Duclos A."/>
            <person name="Randazzo S."/>
            <person name="Carcy B."/>
            <person name="Debierre-Grockiego F."/>
            <person name="Delbecq S."/>
            <person name="Moubri-Menage K."/>
            <person name="Shams-Eldin H."/>
            <person name="Usmani-Brown S."/>
            <person name="Bringaud F."/>
            <person name="Wincker P."/>
            <person name="Vivares C.P."/>
            <person name="Schwarz R.T."/>
            <person name="Schetters T.P."/>
            <person name="Krause P.J."/>
            <person name="Gorenflot A."/>
            <person name="Berry V."/>
            <person name="Barbe V."/>
            <person name="Ben Mamoun C."/>
        </authorList>
    </citation>
    <scope>NUCLEOTIDE SEQUENCE [LARGE SCALE GENOMIC DNA]</scope>
    <source>
        <strain evidence="2 3">RI</strain>
    </source>
</reference>
<dbReference type="GeneID" id="24423719"/>
<accession>I7J902</accession>
<dbReference type="VEuPathDB" id="PiroplasmaDB:BMR1_01G03220"/>
<evidence type="ECO:0000313" key="3">
    <source>
        <dbReference type="Proteomes" id="UP000002899"/>
    </source>
</evidence>
<reference evidence="2 3" key="2">
    <citation type="journal article" date="2013" name="PLoS ONE">
        <title>Whole genome mapping and re-organization of the nuclear and mitochondrial genomes of Babesia microti isolates.</title>
        <authorList>
            <person name="Cornillot E."/>
            <person name="Dassouli A."/>
            <person name="Garg A."/>
            <person name="Pachikara N."/>
            <person name="Randazzo S."/>
            <person name="Depoix D."/>
            <person name="Carcy B."/>
            <person name="Delbecq S."/>
            <person name="Frutos R."/>
            <person name="Silva J.C."/>
            <person name="Sutton R."/>
            <person name="Krause P.J."/>
            <person name="Mamoun C.B."/>
        </authorList>
    </citation>
    <scope>NUCLEOTIDE SEQUENCE [LARGE SCALE GENOMIC DNA]</scope>
    <source>
        <strain evidence="2 3">RI</strain>
    </source>
</reference>
<gene>
    <name evidence="2" type="ORF">BMR1_01G03220</name>
</gene>
<sequence length="360" mass="40809">MSYTVDINNSGGKRVSSVLACLDHNYSTVMKIVDELSAIDSELCGLFSDKINTSSIYSIQLYRGRIAKRIASYDKQLKHLQHYYEITPFSESKRVLSSLYHKHSTSLSRYKSNLNDWWLGIENKFNQLCLTSFVSETNHNKSVARHAKLEEKLFDTKKMMLSLDSQMQAAESSILKSSEYINEQEAFYKAFKNHLSKASSLLSQLHYRTSKRKNFIYTCLFFQLAVCAIIILRRLSIIRIALWLISIIFKIIKLPFYVIGPFLRSFIISSRMDYTNGDVSNITNSSISLSDNVTLPSSVPSTVNPSTGPPHTDSSIHFTIKDPSLSTNGIIYVPRTPSHIDTPITDIAVDIESIARNAEM</sequence>
<keyword evidence="3" id="KW-1185">Reference proteome</keyword>
<keyword evidence="1" id="KW-0472">Membrane</keyword>
<organism evidence="2 3">
    <name type="scientific">Babesia microti (strain RI)</name>
    <dbReference type="NCBI Taxonomy" id="1133968"/>
    <lineage>
        <taxon>Eukaryota</taxon>
        <taxon>Sar</taxon>
        <taxon>Alveolata</taxon>
        <taxon>Apicomplexa</taxon>
        <taxon>Aconoidasida</taxon>
        <taxon>Piroplasmida</taxon>
        <taxon>Babesiidae</taxon>
        <taxon>Babesia</taxon>
    </lineage>
</organism>
<protein>
    <submittedName>
        <fullName evidence="2">Protein transport protein SEC20, putative</fullName>
    </submittedName>
</protein>
<feature type="transmembrane region" description="Helical" evidence="1">
    <location>
        <begin position="215"/>
        <end position="235"/>
    </location>
</feature>